<name>E4T1I7_PALPW</name>
<dbReference type="EMBL" id="CP002345">
    <property type="protein sequence ID" value="ADQ78581.1"/>
    <property type="molecule type" value="Genomic_DNA"/>
</dbReference>
<evidence type="ECO:0000313" key="2">
    <source>
        <dbReference type="Proteomes" id="UP000008718"/>
    </source>
</evidence>
<dbReference type="OrthoDB" id="1067053at2"/>
<keyword evidence="2" id="KW-1185">Reference proteome</keyword>
<dbReference type="eggNOG" id="COG1846">
    <property type="taxonomic scope" value="Bacteria"/>
</dbReference>
<accession>E4T1I7</accession>
<reference key="1">
    <citation type="submission" date="2010-11" db="EMBL/GenBank/DDBJ databases">
        <title>The complete genome of Paludibacter propionicigenes DSM 17365.</title>
        <authorList>
            <consortium name="US DOE Joint Genome Institute (JGI-PGF)"/>
            <person name="Lucas S."/>
            <person name="Copeland A."/>
            <person name="Lapidus A."/>
            <person name="Bruce D."/>
            <person name="Goodwin L."/>
            <person name="Pitluck S."/>
            <person name="Kyrpides N."/>
            <person name="Mavromatis K."/>
            <person name="Ivanova N."/>
            <person name="Munk A.C."/>
            <person name="Brettin T."/>
            <person name="Detter J.C."/>
            <person name="Han C."/>
            <person name="Tapia R."/>
            <person name="Land M."/>
            <person name="Hauser L."/>
            <person name="Markowitz V."/>
            <person name="Cheng J.-F."/>
            <person name="Hugenholtz P."/>
            <person name="Woyke T."/>
            <person name="Wu D."/>
            <person name="Gronow S."/>
            <person name="Wellnitz S."/>
            <person name="Brambilla E."/>
            <person name="Klenk H.-P."/>
            <person name="Eisen J.A."/>
        </authorList>
    </citation>
    <scope>NUCLEOTIDE SEQUENCE</scope>
    <source>
        <strain>WB4</strain>
    </source>
</reference>
<proteinExistence type="predicted"/>
<dbReference type="KEGG" id="ppn:Palpr_0421"/>
<evidence type="ECO:0000313" key="1">
    <source>
        <dbReference type="EMBL" id="ADQ78581.1"/>
    </source>
</evidence>
<dbReference type="AlphaFoldDB" id="E4T1I7"/>
<protein>
    <recommendedName>
        <fullName evidence="3">MarR family transcriptional regulator</fullName>
    </recommendedName>
</protein>
<sequence>MKELKNYFDSTLGVNVVIKPLKDEKMKGLPYFVIGNYNLFTTELFGSELLLVEVKEDITADRLRKQLDIIQTTIQLKAIAVLKPIEAYNRLRLIEKKVPFVIPGKQMYMPSLLIDLKEFGVTQIVKQEVIQPAAQLLLLFHLQVESLEGQNLKTIAEKLEYNATTITRAVKYLLINNLCELQGTKDKFLHFSFTKKELWTNVEPLMINPIKKITYYTEILKDQNLRKSNINALSNYSDLNPTAMESYAAKPRYIQLLKVQNPDKIGQKEGEIRIEEWKYDPAKLSHTEFIDCLSLYLCFRDNKNERIENALEQLIDNVEW</sequence>
<gene>
    <name evidence="1" type="ordered locus">Palpr_0421</name>
</gene>
<reference evidence="1 2" key="2">
    <citation type="journal article" date="2011" name="Stand. Genomic Sci.">
        <title>Complete genome sequence of Paludibacter propionicigenes type strain (WB4).</title>
        <authorList>
            <person name="Gronow S."/>
            <person name="Munk C."/>
            <person name="Lapidus A."/>
            <person name="Nolan M."/>
            <person name="Lucas S."/>
            <person name="Hammon N."/>
            <person name="Deshpande S."/>
            <person name="Cheng J.F."/>
            <person name="Tapia R."/>
            <person name="Han C."/>
            <person name="Goodwin L."/>
            <person name="Pitluck S."/>
            <person name="Liolios K."/>
            <person name="Ivanova N."/>
            <person name="Mavromatis K."/>
            <person name="Mikhailova N."/>
            <person name="Pati A."/>
            <person name="Chen A."/>
            <person name="Palaniappan K."/>
            <person name="Land M."/>
            <person name="Hauser L."/>
            <person name="Chang Y.J."/>
            <person name="Jeffries C.D."/>
            <person name="Brambilla E."/>
            <person name="Rohde M."/>
            <person name="Goker M."/>
            <person name="Detter J.C."/>
            <person name="Woyke T."/>
            <person name="Bristow J."/>
            <person name="Eisen J.A."/>
            <person name="Markowitz V."/>
            <person name="Hugenholtz P."/>
            <person name="Kyrpides N.C."/>
            <person name="Klenk H.P."/>
        </authorList>
    </citation>
    <scope>NUCLEOTIDE SEQUENCE [LARGE SCALE GENOMIC DNA]</scope>
    <source>
        <strain evidence="2">DSM 17365 / JCM 13257 / WB4</strain>
    </source>
</reference>
<dbReference type="HOGENOM" id="CLU_070332_0_0_10"/>
<dbReference type="RefSeq" id="WP_013443950.1">
    <property type="nucleotide sequence ID" value="NC_014734.1"/>
</dbReference>
<evidence type="ECO:0008006" key="3">
    <source>
        <dbReference type="Google" id="ProtNLM"/>
    </source>
</evidence>
<dbReference type="Proteomes" id="UP000008718">
    <property type="component" value="Chromosome"/>
</dbReference>
<dbReference type="STRING" id="694427.Palpr_0421"/>
<organism evidence="1 2">
    <name type="scientific">Paludibacter propionicigenes (strain DSM 17365 / JCM 13257 / WB4)</name>
    <dbReference type="NCBI Taxonomy" id="694427"/>
    <lineage>
        <taxon>Bacteria</taxon>
        <taxon>Pseudomonadati</taxon>
        <taxon>Bacteroidota</taxon>
        <taxon>Bacteroidia</taxon>
        <taxon>Bacteroidales</taxon>
        <taxon>Paludibacteraceae</taxon>
        <taxon>Paludibacter</taxon>
    </lineage>
</organism>